<organism evidence="1">
    <name type="scientific">Anguilla anguilla</name>
    <name type="common">European freshwater eel</name>
    <name type="synonym">Muraena anguilla</name>
    <dbReference type="NCBI Taxonomy" id="7936"/>
    <lineage>
        <taxon>Eukaryota</taxon>
        <taxon>Metazoa</taxon>
        <taxon>Chordata</taxon>
        <taxon>Craniata</taxon>
        <taxon>Vertebrata</taxon>
        <taxon>Euteleostomi</taxon>
        <taxon>Actinopterygii</taxon>
        <taxon>Neopterygii</taxon>
        <taxon>Teleostei</taxon>
        <taxon>Anguilliformes</taxon>
        <taxon>Anguillidae</taxon>
        <taxon>Anguilla</taxon>
    </lineage>
</organism>
<accession>A0A0E9RSH0</accession>
<dbReference type="EMBL" id="GBXM01076483">
    <property type="protein sequence ID" value="JAH32094.1"/>
    <property type="molecule type" value="Transcribed_RNA"/>
</dbReference>
<proteinExistence type="predicted"/>
<reference evidence="1" key="2">
    <citation type="journal article" date="2015" name="Fish Shellfish Immunol.">
        <title>Early steps in the European eel (Anguilla anguilla)-Vibrio vulnificus interaction in the gills: Role of the RtxA13 toxin.</title>
        <authorList>
            <person name="Callol A."/>
            <person name="Pajuelo D."/>
            <person name="Ebbesson L."/>
            <person name="Teles M."/>
            <person name="MacKenzie S."/>
            <person name="Amaro C."/>
        </authorList>
    </citation>
    <scope>NUCLEOTIDE SEQUENCE</scope>
</reference>
<reference evidence="1" key="1">
    <citation type="submission" date="2014-11" db="EMBL/GenBank/DDBJ databases">
        <authorList>
            <person name="Amaro Gonzalez C."/>
        </authorList>
    </citation>
    <scope>NUCLEOTIDE SEQUENCE</scope>
</reference>
<sequence length="30" mass="3332">MLFLLAITLLVDNFVSVKVPMSNAHTLLCK</sequence>
<protein>
    <submittedName>
        <fullName evidence="1">Uncharacterized protein</fullName>
    </submittedName>
</protein>
<name>A0A0E9RSH0_ANGAN</name>
<dbReference type="AlphaFoldDB" id="A0A0E9RSH0"/>
<evidence type="ECO:0000313" key="1">
    <source>
        <dbReference type="EMBL" id="JAH32094.1"/>
    </source>
</evidence>